<evidence type="ECO:0000313" key="9">
    <source>
        <dbReference type="Proteomes" id="UP000315167"/>
    </source>
</evidence>
<name>A0A562LAZ4_9GAMM</name>
<dbReference type="InterPro" id="IPR011577">
    <property type="entry name" value="Cyt_b561_bac/Ni-Hgenase"/>
</dbReference>
<feature type="transmembrane region" description="Helical" evidence="6">
    <location>
        <begin position="253"/>
        <end position="275"/>
    </location>
</feature>
<dbReference type="AlphaFoldDB" id="A0A562LAZ4"/>
<protein>
    <submittedName>
        <fullName evidence="8">Thiosulfate reductase cytochrome b subunit</fullName>
    </submittedName>
</protein>
<evidence type="ECO:0000256" key="4">
    <source>
        <dbReference type="ARBA" id="ARBA00022989"/>
    </source>
</evidence>
<keyword evidence="3 6" id="KW-0812">Transmembrane</keyword>
<keyword evidence="2" id="KW-1003">Cell membrane</keyword>
<dbReference type="InterPro" id="IPR016174">
    <property type="entry name" value="Di-haem_cyt_TM"/>
</dbReference>
<dbReference type="GO" id="GO:0022904">
    <property type="term" value="P:respiratory electron transport chain"/>
    <property type="evidence" value="ECO:0007669"/>
    <property type="project" value="InterPro"/>
</dbReference>
<evidence type="ECO:0000313" key="8">
    <source>
        <dbReference type="EMBL" id="TWI04726.1"/>
    </source>
</evidence>
<feature type="transmembrane region" description="Helical" evidence="6">
    <location>
        <begin position="45"/>
        <end position="62"/>
    </location>
</feature>
<dbReference type="Gene3D" id="1.20.950.20">
    <property type="entry name" value="Transmembrane di-heme cytochromes, Chain C"/>
    <property type="match status" value="1"/>
</dbReference>
<evidence type="ECO:0000256" key="1">
    <source>
        <dbReference type="ARBA" id="ARBA00004651"/>
    </source>
</evidence>
<proteinExistence type="predicted"/>
<feature type="domain" description="Cytochrome b561 bacterial/Ni-hydrogenase" evidence="7">
    <location>
        <begin position="35"/>
        <end position="287"/>
    </location>
</feature>
<dbReference type="GO" id="GO:0005886">
    <property type="term" value="C:plasma membrane"/>
    <property type="evidence" value="ECO:0007669"/>
    <property type="project" value="UniProtKB-SubCell"/>
</dbReference>
<dbReference type="PANTHER" id="PTHR30485:SF1">
    <property type="entry name" value="CYTOCHROME YDHU-RELATED"/>
    <property type="match status" value="1"/>
</dbReference>
<accession>A0A562LAZ4</accession>
<evidence type="ECO:0000256" key="3">
    <source>
        <dbReference type="ARBA" id="ARBA00022692"/>
    </source>
</evidence>
<evidence type="ECO:0000256" key="5">
    <source>
        <dbReference type="ARBA" id="ARBA00023136"/>
    </source>
</evidence>
<dbReference type="Proteomes" id="UP000315167">
    <property type="component" value="Unassembled WGS sequence"/>
</dbReference>
<gene>
    <name evidence="8" type="ORF">IP90_00861</name>
</gene>
<comment type="caution">
    <text evidence="8">The sequence shown here is derived from an EMBL/GenBank/DDBJ whole genome shotgun (WGS) entry which is preliminary data.</text>
</comment>
<dbReference type="EMBL" id="VLKN01000002">
    <property type="protein sequence ID" value="TWI04726.1"/>
    <property type="molecule type" value="Genomic_DNA"/>
</dbReference>
<reference evidence="8 9" key="1">
    <citation type="journal article" date="2015" name="Stand. Genomic Sci.">
        <title>Genomic Encyclopedia of Bacterial and Archaeal Type Strains, Phase III: the genomes of soil and plant-associated and newly described type strains.</title>
        <authorList>
            <person name="Whitman W.B."/>
            <person name="Woyke T."/>
            <person name="Klenk H.P."/>
            <person name="Zhou Y."/>
            <person name="Lilburn T.G."/>
            <person name="Beck B.J."/>
            <person name="De Vos P."/>
            <person name="Vandamme P."/>
            <person name="Eisen J.A."/>
            <person name="Garrity G."/>
            <person name="Hugenholtz P."/>
            <person name="Kyrpides N.C."/>
        </authorList>
    </citation>
    <scope>NUCLEOTIDE SEQUENCE [LARGE SCALE GENOMIC DNA]</scope>
    <source>
        <strain evidence="8 9">CGMCC 1.10821</strain>
    </source>
</reference>
<dbReference type="SUPFAM" id="SSF81342">
    <property type="entry name" value="Transmembrane di-heme cytochromes"/>
    <property type="match status" value="1"/>
</dbReference>
<sequence>MRRFRPTVSCENPVIHMQTRIIDPQAEPPWRVVLRHRWPLRCMHWINFACLLVLVGSGLQIFNAHPALYWGEASHFESPLFATQAMQRPDGTLYGVTRIGDARIETTGVLGVSENSQGKLAPKGFPDWSTIPGSRNLALGRRWHFFFAWLWVINGACYLAWSLASRRFNNELSMRSRDWRELPRSIADHLRLRHPSGDAALSYNPLQKLAYLGVIFVLAPLAILTGLSMSPQMDTVLGGFVDLLGGRQAARTIHFAAMSLFVLFTLVHVAMVFYAGPINELRSMITGRFRVRRSRDAGSTEARND</sequence>
<keyword evidence="5 6" id="KW-0472">Membrane</keyword>
<dbReference type="Pfam" id="PF01292">
    <property type="entry name" value="Ni_hydr_CYTB"/>
    <property type="match status" value="1"/>
</dbReference>
<evidence type="ECO:0000256" key="2">
    <source>
        <dbReference type="ARBA" id="ARBA00022475"/>
    </source>
</evidence>
<evidence type="ECO:0000259" key="7">
    <source>
        <dbReference type="Pfam" id="PF01292"/>
    </source>
</evidence>
<dbReference type="GO" id="GO:0009055">
    <property type="term" value="F:electron transfer activity"/>
    <property type="evidence" value="ECO:0007669"/>
    <property type="project" value="InterPro"/>
</dbReference>
<feature type="transmembrane region" description="Helical" evidence="6">
    <location>
        <begin position="143"/>
        <end position="164"/>
    </location>
</feature>
<dbReference type="InterPro" id="IPR051542">
    <property type="entry name" value="Hydrogenase_cytochrome"/>
</dbReference>
<keyword evidence="9" id="KW-1185">Reference proteome</keyword>
<organism evidence="8 9">
    <name type="scientific">Luteimonas cucumeris</name>
    <dbReference type="NCBI Taxonomy" id="985012"/>
    <lineage>
        <taxon>Bacteria</taxon>
        <taxon>Pseudomonadati</taxon>
        <taxon>Pseudomonadota</taxon>
        <taxon>Gammaproteobacteria</taxon>
        <taxon>Lysobacterales</taxon>
        <taxon>Lysobacteraceae</taxon>
        <taxon>Luteimonas</taxon>
    </lineage>
</organism>
<feature type="transmembrane region" description="Helical" evidence="6">
    <location>
        <begin position="209"/>
        <end position="233"/>
    </location>
</feature>
<dbReference type="PANTHER" id="PTHR30485">
    <property type="entry name" value="NI/FE-HYDROGENASE 1 B-TYPE CYTOCHROME SUBUNIT"/>
    <property type="match status" value="1"/>
</dbReference>
<dbReference type="GO" id="GO:0020037">
    <property type="term" value="F:heme binding"/>
    <property type="evidence" value="ECO:0007669"/>
    <property type="project" value="TreeGrafter"/>
</dbReference>
<evidence type="ECO:0000256" key="6">
    <source>
        <dbReference type="SAM" id="Phobius"/>
    </source>
</evidence>
<comment type="subcellular location">
    <subcellularLocation>
        <location evidence="1">Cell membrane</location>
        <topology evidence="1">Multi-pass membrane protein</topology>
    </subcellularLocation>
</comment>
<keyword evidence="4 6" id="KW-1133">Transmembrane helix</keyword>